<feature type="compositionally biased region" description="Acidic residues" evidence="3">
    <location>
        <begin position="59"/>
        <end position="79"/>
    </location>
</feature>
<feature type="compositionally biased region" description="Low complexity" evidence="3">
    <location>
        <begin position="296"/>
        <end position="321"/>
    </location>
</feature>
<dbReference type="InterPro" id="IPR008972">
    <property type="entry name" value="Cupredoxin"/>
</dbReference>
<evidence type="ECO:0000256" key="3">
    <source>
        <dbReference type="SAM" id="MobiDB-lite"/>
    </source>
</evidence>
<gene>
    <name evidence="5" type="ORF">AUR66_13905</name>
</gene>
<dbReference type="SUPFAM" id="SSF49503">
    <property type="entry name" value="Cupredoxins"/>
    <property type="match status" value="1"/>
</dbReference>
<dbReference type="GO" id="GO:0009055">
    <property type="term" value="F:electron transfer activity"/>
    <property type="evidence" value="ECO:0007669"/>
    <property type="project" value="InterPro"/>
</dbReference>
<keyword evidence="2" id="KW-0186">Copper</keyword>
<name>A0A0W1SMZ2_9EURY</name>
<feature type="region of interest" description="Disordered" evidence="3">
    <location>
        <begin position="376"/>
        <end position="405"/>
    </location>
</feature>
<evidence type="ECO:0000313" key="5">
    <source>
        <dbReference type="EMBL" id="KTG27515.1"/>
    </source>
</evidence>
<feature type="compositionally biased region" description="Acidic residues" evidence="3">
    <location>
        <begin position="322"/>
        <end position="336"/>
    </location>
</feature>
<dbReference type="Gene3D" id="2.60.40.420">
    <property type="entry name" value="Cupredoxins - blue copper proteins"/>
    <property type="match status" value="1"/>
</dbReference>
<dbReference type="AlphaFoldDB" id="A0A0W1SMZ2"/>
<comment type="caution">
    <text evidence="5">The sequence shown here is derived from an EMBL/GenBank/DDBJ whole genome shotgun (WGS) entry which is preliminary data.</text>
</comment>
<keyword evidence="6" id="KW-1185">Reference proteome</keyword>
<dbReference type="Proteomes" id="UP000053157">
    <property type="component" value="Unassembled WGS sequence"/>
</dbReference>
<sequence length="405" mass="42488">MPKHVVSLLGWETVTNTPAAGESSDEQQWFPVARRSVLRAAGASAVLLGMGAGTTVAQSDEDGQEGTPQDDGDSDDDSQMDGLDPIFGLASAGPNPCMGDASEDCFESFDVQPAHEVEMHIDLPEELFPFTAPGVLDDETIESINAAVTDGMVDTDELDDPELEVTAQTPAGEEVTLTVEEIATALAETTAFHFQPAGLAVEPGDVVLFSAETPDHAFAAYHPRHGRQNLVPDGVGPISSPLVPVGGYWLYQFETEGVYDAYCPPHEPFGMVMRVVVGDGTESTDDGDDEMDEESTTTADGGEETNATTTASSDETTTPTESGDETDGQMDGEAMEDTGRPPTEENNLASILGGLDPNVPSAAAALDSAALDPQTIVDEGSVSWDDVVSDHRGGGDDEDDEDESA</sequence>
<evidence type="ECO:0000313" key="6">
    <source>
        <dbReference type="Proteomes" id="UP000053157"/>
    </source>
</evidence>
<organism evidence="5 6">
    <name type="scientific">Haloferax profundi</name>
    <dbReference type="NCBI Taxonomy" id="1544718"/>
    <lineage>
        <taxon>Archaea</taxon>
        <taxon>Methanobacteriati</taxon>
        <taxon>Methanobacteriota</taxon>
        <taxon>Stenosarchaea group</taxon>
        <taxon>Halobacteria</taxon>
        <taxon>Halobacteriales</taxon>
        <taxon>Haloferacaceae</taxon>
        <taxon>Haloferax</taxon>
    </lineage>
</organism>
<feature type="region of interest" description="Disordered" evidence="3">
    <location>
        <begin position="280"/>
        <end position="358"/>
    </location>
</feature>
<accession>A0A0W1SMZ2</accession>
<dbReference type="EMBL" id="LOPV01000171">
    <property type="protein sequence ID" value="KTG27515.1"/>
    <property type="molecule type" value="Genomic_DNA"/>
</dbReference>
<proteinExistence type="predicted"/>
<keyword evidence="1" id="KW-0479">Metal-binding</keyword>
<dbReference type="InterPro" id="IPR000923">
    <property type="entry name" value="BlueCu_1"/>
</dbReference>
<feature type="domain" description="Blue (type 1) copper" evidence="4">
    <location>
        <begin position="187"/>
        <end position="277"/>
    </location>
</feature>
<dbReference type="Pfam" id="PF00127">
    <property type="entry name" value="Copper-bind"/>
    <property type="match status" value="1"/>
</dbReference>
<evidence type="ECO:0000256" key="2">
    <source>
        <dbReference type="ARBA" id="ARBA00023008"/>
    </source>
</evidence>
<protein>
    <recommendedName>
        <fullName evidence="4">Blue (type 1) copper domain-containing protein</fullName>
    </recommendedName>
</protein>
<feature type="compositionally biased region" description="Acidic residues" evidence="3">
    <location>
        <begin position="282"/>
        <end position="295"/>
    </location>
</feature>
<feature type="compositionally biased region" description="Acidic residues" evidence="3">
    <location>
        <begin position="396"/>
        <end position="405"/>
    </location>
</feature>
<evidence type="ECO:0000256" key="1">
    <source>
        <dbReference type="ARBA" id="ARBA00022723"/>
    </source>
</evidence>
<dbReference type="GO" id="GO:0005507">
    <property type="term" value="F:copper ion binding"/>
    <property type="evidence" value="ECO:0007669"/>
    <property type="project" value="InterPro"/>
</dbReference>
<evidence type="ECO:0000259" key="4">
    <source>
        <dbReference type="Pfam" id="PF00127"/>
    </source>
</evidence>
<feature type="region of interest" description="Disordered" evidence="3">
    <location>
        <begin position="55"/>
        <end position="86"/>
    </location>
</feature>
<reference evidence="5 6" key="1">
    <citation type="submission" date="2015-12" db="EMBL/GenBank/DDBJ databases">
        <title>Haloferax profundi sp. nov. isolated from the Discovery deep brine-seawater interface in the Red Sea.</title>
        <authorList>
            <person name="Zhang G."/>
            <person name="Stingl U."/>
            <person name="Rashid M."/>
        </authorList>
    </citation>
    <scope>NUCLEOTIDE SEQUENCE [LARGE SCALE GENOMIC DNA]</scope>
    <source>
        <strain evidence="5 6">SB29</strain>
    </source>
</reference>